<organism evidence="3 4">
    <name type="scientific">Lates calcarifer</name>
    <name type="common">Barramundi</name>
    <name type="synonym">Holocentrus calcarifer</name>
    <dbReference type="NCBI Taxonomy" id="8187"/>
    <lineage>
        <taxon>Eukaryota</taxon>
        <taxon>Metazoa</taxon>
        <taxon>Chordata</taxon>
        <taxon>Craniata</taxon>
        <taxon>Vertebrata</taxon>
        <taxon>Euteleostomi</taxon>
        <taxon>Actinopterygii</taxon>
        <taxon>Neopterygii</taxon>
        <taxon>Teleostei</taxon>
        <taxon>Neoteleostei</taxon>
        <taxon>Acanthomorphata</taxon>
        <taxon>Carangaria</taxon>
        <taxon>Carangaria incertae sedis</taxon>
        <taxon>Centropomidae</taxon>
        <taxon>Lates</taxon>
    </lineage>
</organism>
<dbReference type="Ensembl" id="ENSLCAT00010040611.1">
    <property type="protein sequence ID" value="ENSLCAP00010039671.1"/>
    <property type="gene ID" value="ENSLCAG00010018531.1"/>
</dbReference>
<dbReference type="InterPro" id="IPR001058">
    <property type="entry name" value="Synuclein"/>
</dbReference>
<evidence type="ECO:0000256" key="1">
    <source>
        <dbReference type="ARBA" id="ARBA00009147"/>
    </source>
</evidence>
<protein>
    <recommendedName>
        <fullName evidence="5">Gamma-synuclein</fullName>
    </recommendedName>
</protein>
<dbReference type="GO" id="GO:0005737">
    <property type="term" value="C:cytoplasm"/>
    <property type="evidence" value="ECO:0007669"/>
    <property type="project" value="TreeGrafter"/>
</dbReference>
<dbReference type="GO" id="GO:0007268">
    <property type="term" value="P:chemical synaptic transmission"/>
    <property type="evidence" value="ECO:0007669"/>
    <property type="project" value="TreeGrafter"/>
</dbReference>
<reference evidence="4" key="1">
    <citation type="submission" date="2015-09" db="EMBL/GenBank/DDBJ databases">
        <authorList>
            <person name="Sai Rama Sridatta P."/>
        </authorList>
    </citation>
    <scope>NUCLEOTIDE SEQUENCE [LARGE SCALE GENOMIC DNA]</scope>
</reference>
<dbReference type="PANTHER" id="PTHR13820:SF10">
    <property type="entry name" value="GAMMA-SYNUCLEIN"/>
    <property type="match status" value="1"/>
</dbReference>
<evidence type="ECO:0000256" key="2">
    <source>
        <dbReference type="RuleBase" id="RU361225"/>
    </source>
</evidence>
<dbReference type="PANTHER" id="PTHR13820">
    <property type="entry name" value="SYNUCLEIN"/>
    <property type="match status" value="1"/>
</dbReference>
<dbReference type="Proteomes" id="UP000314980">
    <property type="component" value="Unassembled WGS sequence"/>
</dbReference>
<dbReference type="Gene3D" id="1.10.287.700">
    <property type="entry name" value="Helix hairpin bin"/>
    <property type="match status" value="1"/>
</dbReference>
<sequence length="88" mass="8993">MTSSCFSSLSLPGNKTMEGVVTSVNTVAQKSTEQANIVADTAVSGANEVAQAAVEGVENAAVASGFVSTVSDVTSHDPRPALMCFYFC</sequence>
<dbReference type="GeneTree" id="ENSGT00940000179243"/>
<keyword evidence="4" id="KW-1185">Reference proteome</keyword>
<reference evidence="3" key="2">
    <citation type="submission" date="2025-08" db="UniProtKB">
        <authorList>
            <consortium name="Ensembl"/>
        </authorList>
    </citation>
    <scope>IDENTIFICATION</scope>
</reference>
<dbReference type="InParanoid" id="A0A4W6EP54"/>
<dbReference type="GO" id="GO:0043679">
    <property type="term" value="C:axon terminus"/>
    <property type="evidence" value="ECO:0007669"/>
    <property type="project" value="TreeGrafter"/>
</dbReference>
<dbReference type="GO" id="GO:1903136">
    <property type="term" value="F:cuprous ion binding"/>
    <property type="evidence" value="ECO:0007669"/>
    <property type="project" value="TreeGrafter"/>
</dbReference>
<accession>A0A4W6EP54</accession>
<dbReference type="GO" id="GO:0043025">
    <property type="term" value="C:neuronal cell body"/>
    <property type="evidence" value="ECO:0007669"/>
    <property type="project" value="TreeGrafter"/>
</dbReference>
<name>A0A4W6EP54_LATCA</name>
<dbReference type="GO" id="GO:0050808">
    <property type="term" value="P:synapse organization"/>
    <property type="evidence" value="ECO:0007669"/>
    <property type="project" value="TreeGrafter"/>
</dbReference>
<proteinExistence type="inferred from homology"/>
<dbReference type="AlphaFoldDB" id="A0A4W6EP54"/>
<dbReference type="PRINTS" id="PR01211">
    <property type="entry name" value="SYNUCLEIN"/>
</dbReference>
<dbReference type="STRING" id="8187.ENSLCAP00010039671"/>
<dbReference type="Pfam" id="PF01387">
    <property type="entry name" value="Synuclein"/>
    <property type="match status" value="1"/>
</dbReference>
<evidence type="ECO:0000313" key="3">
    <source>
        <dbReference type="Ensembl" id="ENSLCAP00010039671.1"/>
    </source>
</evidence>
<dbReference type="SUPFAM" id="SSF118375">
    <property type="entry name" value="Synuclein"/>
    <property type="match status" value="1"/>
</dbReference>
<dbReference type="GO" id="GO:0048488">
    <property type="term" value="P:synaptic vesicle endocytosis"/>
    <property type="evidence" value="ECO:0007669"/>
    <property type="project" value="TreeGrafter"/>
</dbReference>
<evidence type="ECO:0000313" key="4">
    <source>
        <dbReference type="Proteomes" id="UP000314980"/>
    </source>
</evidence>
<evidence type="ECO:0008006" key="5">
    <source>
        <dbReference type="Google" id="ProtNLM"/>
    </source>
</evidence>
<reference evidence="3" key="3">
    <citation type="submission" date="2025-09" db="UniProtKB">
        <authorList>
            <consortium name="Ensembl"/>
        </authorList>
    </citation>
    <scope>IDENTIFICATION</scope>
</reference>
<comment type="similarity">
    <text evidence="1 2">Belongs to the synuclein family.</text>
</comment>